<accession>A0A4Y7PXV2</accession>
<evidence type="ECO:0000313" key="3">
    <source>
        <dbReference type="Proteomes" id="UP000294933"/>
    </source>
</evidence>
<dbReference type="AlphaFoldDB" id="A0A4Y7PXV2"/>
<name>A0A4Y7PXV2_9AGAM</name>
<reference evidence="2 3" key="1">
    <citation type="submission" date="2018-06" db="EMBL/GenBank/DDBJ databases">
        <title>A transcriptomic atlas of mushroom development highlights an independent origin of complex multicellularity.</title>
        <authorList>
            <consortium name="DOE Joint Genome Institute"/>
            <person name="Krizsan K."/>
            <person name="Almasi E."/>
            <person name="Merenyi Z."/>
            <person name="Sahu N."/>
            <person name="Viragh M."/>
            <person name="Koszo T."/>
            <person name="Mondo S."/>
            <person name="Kiss B."/>
            <person name="Balint B."/>
            <person name="Kues U."/>
            <person name="Barry K."/>
            <person name="Hegedus J.C."/>
            <person name="Henrissat B."/>
            <person name="Johnson J."/>
            <person name="Lipzen A."/>
            <person name="Ohm R."/>
            <person name="Nagy I."/>
            <person name="Pangilinan J."/>
            <person name="Yan J."/>
            <person name="Xiong Y."/>
            <person name="Grigoriev I.V."/>
            <person name="Hibbett D.S."/>
            <person name="Nagy L.G."/>
        </authorList>
    </citation>
    <scope>NUCLEOTIDE SEQUENCE [LARGE SCALE GENOMIC DNA]</scope>
    <source>
        <strain evidence="2 3">SZMC22713</strain>
    </source>
</reference>
<gene>
    <name evidence="2" type="ORF">BD410DRAFT_403250</name>
</gene>
<dbReference type="Proteomes" id="UP000294933">
    <property type="component" value="Unassembled WGS sequence"/>
</dbReference>
<keyword evidence="3" id="KW-1185">Reference proteome</keyword>
<dbReference type="EMBL" id="ML170194">
    <property type="protein sequence ID" value="TDL19732.1"/>
    <property type="molecule type" value="Genomic_DNA"/>
</dbReference>
<feature type="compositionally biased region" description="Low complexity" evidence="1">
    <location>
        <begin position="88"/>
        <end position="97"/>
    </location>
</feature>
<evidence type="ECO:0000256" key="1">
    <source>
        <dbReference type="SAM" id="MobiDB-lite"/>
    </source>
</evidence>
<proteinExistence type="predicted"/>
<evidence type="ECO:0000313" key="2">
    <source>
        <dbReference type="EMBL" id="TDL19732.1"/>
    </source>
</evidence>
<dbReference type="VEuPathDB" id="FungiDB:BD410DRAFT_403250"/>
<dbReference type="PROSITE" id="PS51257">
    <property type="entry name" value="PROKAR_LIPOPROTEIN"/>
    <property type="match status" value="1"/>
</dbReference>
<organism evidence="2 3">
    <name type="scientific">Rickenella mellea</name>
    <dbReference type="NCBI Taxonomy" id="50990"/>
    <lineage>
        <taxon>Eukaryota</taxon>
        <taxon>Fungi</taxon>
        <taxon>Dikarya</taxon>
        <taxon>Basidiomycota</taxon>
        <taxon>Agaricomycotina</taxon>
        <taxon>Agaricomycetes</taxon>
        <taxon>Hymenochaetales</taxon>
        <taxon>Rickenellaceae</taxon>
        <taxon>Rickenella</taxon>
    </lineage>
</organism>
<feature type="compositionally biased region" description="Polar residues" evidence="1">
    <location>
        <begin position="98"/>
        <end position="108"/>
    </location>
</feature>
<sequence length="108" mass="11463">MRDFRAGAQDLQPSTTIPVAHFAVATACPSSETPWTKRCSNSRLLRMSLSRTGRHLGHQALVLAGHLSYRLPLHHVKSSATPYASGRPSSPGTPTSTADLSPVSSEAA</sequence>
<feature type="region of interest" description="Disordered" evidence="1">
    <location>
        <begin position="79"/>
        <end position="108"/>
    </location>
</feature>
<protein>
    <submittedName>
        <fullName evidence="2">Uncharacterized protein</fullName>
    </submittedName>
</protein>